<organism evidence="1 2">
    <name type="scientific">Acidianus sulfidivorans JP7</name>
    <dbReference type="NCBI Taxonomy" id="619593"/>
    <lineage>
        <taxon>Archaea</taxon>
        <taxon>Thermoproteota</taxon>
        <taxon>Thermoprotei</taxon>
        <taxon>Sulfolobales</taxon>
        <taxon>Sulfolobaceae</taxon>
        <taxon>Acidianus</taxon>
    </lineage>
</organism>
<dbReference type="OrthoDB" id="39107at2157"/>
<accession>A0A2U9ILY3</accession>
<keyword evidence="2" id="KW-1185">Reference proteome</keyword>
<evidence type="ECO:0000313" key="2">
    <source>
        <dbReference type="Proteomes" id="UP000248410"/>
    </source>
</evidence>
<reference evidence="1 2" key="1">
    <citation type="submission" date="2018-05" db="EMBL/GenBank/DDBJ databases">
        <title>Complete Genome Sequences of Extremely Thermoacidophilic, Metal-Mobilizing Type-Strain Members of the Archaeal Family Sulfolobaceae: Acidianus brierleyi DSM-1651T, Acidianus sulfidivorans DSM-18786T, Metallosphaera hakonensis DSM-7519T, and Metallosphaera prunae DSM-10039T.</title>
        <authorList>
            <person name="Counts J.A."/>
            <person name="Kelly R.M."/>
        </authorList>
    </citation>
    <scope>NUCLEOTIDE SEQUENCE [LARGE SCALE GENOMIC DNA]</scope>
    <source>
        <strain evidence="1 2">JP7</strain>
    </source>
</reference>
<dbReference type="Proteomes" id="UP000248410">
    <property type="component" value="Chromosome"/>
</dbReference>
<gene>
    <name evidence="1" type="ORF">DFR86_05300</name>
</gene>
<dbReference type="GeneID" id="36837363"/>
<evidence type="ECO:0000313" key="1">
    <source>
        <dbReference type="EMBL" id="AWR97036.1"/>
    </source>
</evidence>
<protein>
    <submittedName>
        <fullName evidence="1">ATPase</fullName>
    </submittedName>
</protein>
<proteinExistence type="predicted"/>
<dbReference type="KEGG" id="asul:DFR86_05300"/>
<dbReference type="AlphaFoldDB" id="A0A2U9ILY3"/>
<name>A0A2U9ILY3_9CREN</name>
<dbReference type="EMBL" id="CP029288">
    <property type="protein sequence ID" value="AWR97036.1"/>
    <property type="molecule type" value="Genomic_DNA"/>
</dbReference>
<dbReference type="RefSeq" id="WP_110379926.1">
    <property type="nucleotide sequence ID" value="NZ_CP029288.2"/>
</dbReference>
<sequence>MKILINGILPFDSGKTTFSLFLLKELRNSGLDVRPLKPVAGHNAWYSFTTLVRSHDLGILVGNDALKYYDETHLDIRQINPFAALFSPVDLEKIHFNIDYYNELMSQGLPVLVRISCEKDEYYGINFEKLIPNSLYNSLDQLYQDFNPTILSVEKLRELIYDSWRIADHCITLMSNNLKEKREENVIIESYNDASAPTESSKDADIIFTVSPGKVFIIDGKEFRKIIDFLLQPAWMIKTSKLIKYARIEKTFDIDVLTSKNEKILDYLLHDL</sequence>